<name>A0A7C3WMU0_9BACT</name>
<organism evidence="1">
    <name type="scientific">Dictyoglomus turgidum</name>
    <dbReference type="NCBI Taxonomy" id="513050"/>
    <lineage>
        <taxon>Bacteria</taxon>
        <taxon>Pseudomonadati</taxon>
        <taxon>Dictyoglomota</taxon>
        <taxon>Dictyoglomia</taxon>
        <taxon>Dictyoglomales</taxon>
        <taxon>Dictyoglomaceae</taxon>
        <taxon>Dictyoglomus</taxon>
    </lineage>
</organism>
<dbReference type="AlphaFoldDB" id="A0A7C3WMU0"/>
<evidence type="ECO:0000313" key="1">
    <source>
        <dbReference type="EMBL" id="HGB31087.1"/>
    </source>
</evidence>
<dbReference type="EMBL" id="DTGA01000097">
    <property type="protein sequence ID" value="HGB31087.1"/>
    <property type="molecule type" value="Genomic_DNA"/>
</dbReference>
<reference evidence="1" key="1">
    <citation type="journal article" date="2020" name="mSystems">
        <title>Genome- and Community-Level Interaction Insights into Carbon Utilization and Element Cycling Functions of Hydrothermarchaeota in Hydrothermal Sediment.</title>
        <authorList>
            <person name="Zhou Z."/>
            <person name="Liu Y."/>
            <person name="Xu W."/>
            <person name="Pan J."/>
            <person name="Luo Z.H."/>
            <person name="Li M."/>
        </authorList>
    </citation>
    <scope>NUCLEOTIDE SEQUENCE [LARGE SCALE GENOMIC DNA]</scope>
    <source>
        <strain evidence="1">SpSt-751</strain>
    </source>
</reference>
<gene>
    <name evidence="1" type="ORF">ENV35_04345</name>
</gene>
<proteinExistence type="predicted"/>
<comment type="caution">
    <text evidence="1">The sequence shown here is derived from an EMBL/GenBank/DDBJ whole genome shotgun (WGS) entry which is preliminary data.</text>
</comment>
<accession>A0A7C3WMU0</accession>
<protein>
    <submittedName>
        <fullName evidence="1">Uncharacterized protein</fullName>
    </submittedName>
</protein>
<sequence length="63" mass="7112">MFTRNQLRNIILILTEGLMEVMTDDVKDRNAGLIKLRKGLADLTRLALVLEGVENEEGTENNL</sequence>